<name>A0A5E4N7V8_9HEMI</name>
<dbReference type="SUPFAM" id="SSF63748">
    <property type="entry name" value="Tudor/PWWP/MBT"/>
    <property type="match status" value="2"/>
</dbReference>
<proteinExistence type="predicted"/>
<dbReference type="Proteomes" id="UP000325440">
    <property type="component" value="Unassembled WGS sequence"/>
</dbReference>
<dbReference type="InterPro" id="IPR002999">
    <property type="entry name" value="Tudor"/>
</dbReference>
<dbReference type="InterPro" id="IPR035437">
    <property type="entry name" value="SNase_OB-fold_sf"/>
</dbReference>
<dbReference type="PANTHER" id="PTHR22948">
    <property type="entry name" value="TUDOR DOMAIN CONTAINING PROTEIN"/>
    <property type="match status" value="1"/>
</dbReference>
<evidence type="ECO:0000313" key="2">
    <source>
        <dbReference type="EMBL" id="VVC39699.1"/>
    </source>
</evidence>
<dbReference type="GO" id="GO:0005737">
    <property type="term" value="C:cytoplasm"/>
    <property type="evidence" value="ECO:0007669"/>
    <property type="project" value="UniProtKB-ARBA"/>
</dbReference>
<dbReference type="EMBL" id="CABPRJ010001897">
    <property type="protein sequence ID" value="VVC39699.1"/>
    <property type="molecule type" value="Genomic_DNA"/>
</dbReference>
<dbReference type="Gene3D" id="2.40.50.90">
    <property type="match status" value="1"/>
</dbReference>
<gene>
    <name evidence="2" type="ORF">CINCED_3A017565</name>
</gene>
<dbReference type="Pfam" id="PF00567">
    <property type="entry name" value="TUDOR"/>
    <property type="match status" value="2"/>
</dbReference>
<organism evidence="2 3">
    <name type="scientific">Cinara cedri</name>
    <dbReference type="NCBI Taxonomy" id="506608"/>
    <lineage>
        <taxon>Eukaryota</taxon>
        <taxon>Metazoa</taxon>
        <taxon>Ecdysozoa</taxon>
        <taxon>Arthropoda</taxon>
        <taxon>Hexapoda</taxon>
        <taxon>Insecta</taxon>
        <taxon>Pterygota</taxon>
        <taxon>Neoptera</taxon>
        <taxon>Paraneoptera</taxon>
        <taxon>Hemiptera</taxon>
        <taxon>Sternorrhyncha</taxon>
        <taxon>Aphidomorpha</taxon>
        <taxon>Aphidoidea</taxon>
        <taxon>Aphididae</taxon>
        <taxon>Lachninae</taxon>
        <taxon>Cinara</taxon>
    </lineage>
</organism>
<reference evidence="2 3" key="1">
    <citation type="submission" date="2019-08" db="EMBL/GenBank/DDBJ databases">
        <authorList>
            <person name="Alioto T."/>
            <person name="Alioto T."/>
            <person name="Gomez Garrido J."/>
        </authorList>
    </citation>
    <scope>NUCLEOTIDE SEQUENCE [LARGE SCALE GENOMIC DNA]</scope>
</reference>
<feature type="domain" description="Tudor" evidence="1">
    <location>
        <begin position="67"/>
        <end position="125"/>
    </location>
</feature>
<dbReference type="PANTHER" id="PTHR22948:SF29">
    <property type="entry name" value="FI02030P-RELATED"/>
    <property type="match status" value="1"/>
</dbReference>
<dbReference type="PROSITE" id="PS50304">
    <property type="entry name" value="TUDOR"/>
    <property type="match status" value="2"/>
</dbReference>
<keyword evidence="3" id="KW-1185">Reference proteome</keyword>
<evidence type="ECO:0000259" key="1">
    <source>
        <dbReference type="PROSITE" id="PS50304"/>
    </source>
</evidence>
<sequence length="540" mass="63284">MLCSIHIQFFGKNLNIIDMEGQKFDAYISYFNSLKSFYIHNKNDQRTIEKILNNLQRIESEHLTLDCIKRGDLLAALDSQSGLWYRAKVLNTEGTAFKVEYIDYGHSELSSSFKKLPEKLSSYPVMAYHCTLDNVYNAEYIITTDNEVYNTVFEFMTCIDVVVTFLNNKQPHLVKMKWDKRNINICLNNIVSYGITIKTHESLKRIDRPGDKMRVNLIYTASIDEFYVLTEDSKEIEKKIEYELENIPTWEPVTEYTIGKMVIAKSETDNRWYRVRILDTFKDGKCTCYFVDYGIKEYCSEFYKAVGYLESAPPFIKRCSLYMPNIKKRSKELFYYLSKSFVNEMELSKDKKMMITIIKTGEPCKVELYVDGLNAAKLIEPKSVIVSKVAHINALTVQLNTPWRVFFLSELSKIKTLCRAKKLRYGRIYGALMNNQWYRVKLYMHYKDYEVVAMIDMGNSLIRVKELYKLPPFLKNDKSLVMFCALGLDEKNVDRNKLLKLCNNGYTQFTMIVLENNNINGHVIRLFLNNEDVLKLVFRN</sequence>
<accession>A0A5E4N7V8</accession>
<protein>
    <submittedName>
        <fullName evidence="2">Tudor domain</fullName>
    </submittedName>
</protein>
<dbReference type="SMART" id="SM00333">
    <property type="entry name" value="TUDOR"/>
    <property type="match status" value="3"/>
</dbReference>
<feature type="domain" description="Tudor" evidence="1">
    <location>
        <begin position="255"/>
        <end position="314"/>
    </location>
</feature>
<dbReference type="InterPro" id="IPR050621">
    <property type="entry name" value="Tudor_domain_containing"/>
</dbReference>
<evidence type="ECO:0000313" key="3">
    <source>
        <dbReference type="Proteomes" id="UP000325440"/>
    </source>
</evidence>
<dbReference type="AlphaFoldDB" id="A0A5E4N7V8"/>
<dbReference type="OrthoDB" id="9989103at2759"/>
<dbReference type="Gene3D" id="2.30.30.140">
    <property type="match status" value="2"/>
</dbReference>
<dbReference type="CDD" id="cd20379">
    <property type="entry name" value="Tudor_dTUD-like"/>
    <property type="match status" value="1"/>
</dbReference>